<comment type="caution">
    <text evidence="1">The sequence shown here is derived from an EMBL/GenBank/DDBJ whole genome shotgun (WGS) entry which is preliminary data.</text>
</comment>
<dbReference type="Proteomes" id="UP001630127">
    <property type="component" value="Unassembled WGS sequence"/>
</dbReference>
<evidence type="ECO:0000313" key="1">
    <source>
        <dbReference type="EMBL" id="KAL3538041.1"/>
    </source>
</evidence>
<dbReference type="EMBL" id="JBJUIK010000001">
    <property type="protein sequence ID" value="KAL3538041.1"/>
    <property type="molecule type" value="Genomic_DNA"/>
</dbReference>
<keyword evidence="2" id="KW-1185">Reference proteome</keyword>
<reference evidence="1 2" key="1">
    <citation type="submission" date="2024-11" db="EMBL/GenBank/DDBJ databases">
        <title>A near-complete genome assembly of Cinchona calisaya.</title>
        <authorList>
            <person name="Lian D.C."/>
            <person name="Zhao X.W."/>
            <person name="Wei L."/>
        </authorList>
    </citation>
    <scope>NUCLEOTIDE SEQUENCE [LARGE SCALE GENOMIC DNA]</scope>
    <source>
        <tissue evidence="1">Nenye</tissue>
    </source>
</reference>
<gene>
    <name evidence="1" type="ORF">ACH5RR_001407</name>
</gene>
<protein>
    <submittedName>
        <fullName evidence="1">Uncharacterized protein</fullName>
    </submittedName>
</protein>
<sequence>MEVATKTIRAWESSNDHAAGLDLILNHAVDSNHIADVNIARETPANAAAHGSDVDIAATCYLFVDNFIAGKHALGAAAAQELLVDVFATAEVTEEAATIPDYAIDVAVQQRKDDTAVAAAQMDTIVVGVASQDFDDTTEAAQLDASFNAAATRERGEVTATAIDSPSVVNNTVNKDENKHHAVVAMGKNCATTNCGNGLYATAVRTTIPATKTV</sequence>
<name>A0ABD3B3Y5_9GENT</name>
<dbReference type="AlphaFoldDB" id="A0ABD3B3Y5"/>
<organism evidence="1 2">
    <name type="scientific">Cinchona calisaya</name>
    <dbReference type="NCBI Taxonomy" id="153742"/>
    <lineage>
        <taxon>Eukaryota</taxon>
        <taxon>Viridiplantae</taxon>
        <taxon>Streptophyta</taxon>
        <taxon>Embryophyta</taxon>
        <taxon>Tracheophyta</taxon>
        <taxon>Spermatophyta</taxon>
        <taxon>Magnoliopsida</taxon>
        <taxon>eudicotyledons</taxon>
        <taxon>Gunneridae</taxon>
        <taxon>Pentapetalae</taxon>
        <taxon>asterids</taxon>
        <taxon>lamiids</taxon>
        <taxon>Gentianales</taxon>
        <taxon>Rubiaceae</taxon>
        <taxon>Cinchonoideae</taxon>
        <taxon>Cinchoneae</taxon>
        <taxon>Cinchona</taxon>
    </lineage>
</organism>
<accession>A0ABD3B3Y5</accession>
<proteinExistence type="predicted"/>
<evidence type="ECO:0000313" key="2">
    <source>
        <dbReference type="Proteomes" id="UP001630127"/>
    </source>
</evidence>